<feature type="repeat" description="ANK" evidence="3">
    <location>
        <begin position="76"/>
        <end position="108"/>
    </location>
</feature>
<evidence type="ECO:0000313" key="4">
    <source>
        <dbReference type="EMBL" id="KAF5866940.1"/>
    </source>
</evidence>
<dbReference type="PANTHER" id="PTHR24198:SF165">
    <property type="entry name" value="ANKYRIN REPEAT-CONTAINING PROTEIN-RELATED"/>
    <property type="match status" value="1"/>
</dbReference>
<sequence>MQRNTPKEAHALQRAIAFGDIPKVSILLEAGYDPNEQGEFYGDALSVAVYHCHKHPKVVQALLEKGASPNSSGGERHGPPLVTAAEAGNLNAVQMLLDAGANVDCRGGRYNTALQAVMTASDHRNKHGIIKLLLNYGANACITSGQFYSALSSGFTLLPRDDCIISQLLDYTLSQKHRKDLLDHTIRAAACLGDLASVQILLSAGAGPNAVAEAVESANIDLVCFLVVRGADINIDEDCYGTGLAIASYDGLAEIFECLPEHGADVNLVSERYGTPLQAAAFAGNTELVKRLFDRGADLNISYGHWGSPLIAAANAGFKEIIMLLLHSGTDINKKGGEPGTALQAACEMGDLEAAKLLISYGAEVNVLAGFTGTPLIAAIRSGNVVLTKLLLDNGANACLLSSQSNTPLAEALCLQYPEMVKVIQNALTSDASEKSCT</sequence>
<evidence type="ECO:0000256" key="3">
    <source>
        <dbReference type="PROSITE-ProRule" id="PRU00023"/>
    </source>
</evidence>
<dbReference type="PROSITE" id="PS50088">
    <property type="entry name" value="ANK_REPEAT"/>
    <property type="match status" value="6"/>
</dbReference>
<gene>
    <name evidence="4" type="primary">ANK2_3</name>
    <name evidence="4" type="ORF">ETB97_008746</name>
</gene>
<feature type="repeat" description="ANK" evidence="3">
    <location>
        <begin position="272"/>
        <end position="304"/>
    </location>
</feature>
<dbReference type="PROSITE" id="PS50297">
    <property type="entry name" value="ANK_REP_REGION"/>
    <property type="match status" value="3"/>
</dbReference>
<keyword evidence="2 3" id="KW-0040">ANK repeat</keyword>
<feature type="repeat" description="ANK" evidence="3">
    <location>
        <begin position="206"/>
        <end position="238"/>
    </location>
</feature>
<dbReference type="AlphaFoldDB" id="A0A8H6ECX9"/>
<organism evidence="4 5">
    <name type="scientific">Petromyces alliaceus</name>
    <name type="common">Aspergillus alliaceus</name>
    <dbReference type="NCBI Taxonomy" id="209559"/>
    <lineage>
        <taxon>Eukaryota</taxon>
        <taxon>Fungi</taxon>
        <taxon>Dikarya</taxon>
        <taxon>Ascomycota</taxon>
        <taxon>Pezizomycotina</taxon>
        <taxon>Eurotiomycetes</taxon>
        <taxon>Eurotiomycetidae</taxon>
        <taxon>Eurotiales</taxon>
        <taxon>Aspergillaceae</taxon>
        <taxon>Aspergillus</taxon>
        <taxon>Aspergillus subgen. Circumdati</taxon>
    </lineage>
</organism>
<proteinExistence type="predicted"/>
<evidence type="ECO:0000313" key="5">
    <source>
        <dbReference type="Proteomes" id="UP000541154"/>
    </source>
</evidence>
<feature type="repeat" description="ANK" evidence="3">
    <location>
        <begin position="305"/>
        <end position="337"/>
    </location>
</feature>
<dbReference type="EMBL" id="SPNV01000004">
    <property type="protein sequence ID" value="KAF5866940.1"/>
    <property type="molecule type" value="Genomic_DNA"/>
</dbReference>
<dbReference type="SUPFAM" id="SSF48403">
    <property type="entry name" value="Ankyrin repeat"/>
    <property type="match status" value="2"/>
</dbReference>
<dbReference type="InterPro" id="IPR002110">
    <property type="entry name" value="Ankyrin_rpt"/>
</dbReference>
<dbReference type="SMART" id="SM00248">
    <property type="entry name" value="ANK"/>
    <property type="match status" value="11"/>
</dbReference>
<name>A0A8H6ECX9_PETAA</name>
<evidence type="ECO:0000256" key="2">
    <source>
        <dbReference type="ARBA" id="ARBA00023043"/>
    </source>
</evidence>
<dbReference type="PANTHER" id="PTHR24198">
    <property type="entry name" value="ANKYRIN REPEAT AND PROTEIN KINASE DOMAIN-CONTAINING PROTEIN"/>
    <property type="match status" value="1"/>
</dbReference>
<dbReference type="Gene3D" id="1.25.40.20">
    <property type="entry name" value="Ankyrin repeat-containing domain"/>
    <property type="match status" value="2"/>
</dbReference>
<dbReference type="Pfam" id="PF00023">
    <property type="entry name" value="Ank"/>
    <property type="match status" value="1"/>
</dbReference>
<dbReference type="Pfam" id="PF12796">
    <property type="entry name" value="Ank_2"/>
    <property type="match status" value="3"/>
</dbReference>
<reference evidence="4 5" key="1">
    <citation type="submission" date="2019-04" db="EMBL/GenBank/DDBJ databases">
        <title>Aspergillus burnettii sp. nov., novel species from soil in southeast Queensland.</title>
        <authorList>
            <person name="Gilchrist C.L.M."/>
            <person name="Pitt J.I."/>
            <person name="Lange L."/>
            <person name="Lacey H.J."/>
            <person name="Vuong D."/>
            <person name="Midgley D.J."/>
            <person name="Greenfield P."/>
            <person name="Bradbury M."/>
            <person name="Lacey E."/>
            <person name="Busk P.K."/>
            <person name="Pilgaard B."/>
            <person name="Chooi Y.H."/>
            <person name="Piggott A.M."/>
        </authorList>
    </citation>
    <scope>NUCLEOTIDE SEQUENCE [LARGE SCALE GENOMIC DNA]</scope>
    <source>
        <strain evidence="4 5">FRR 5400</strain>
    </source>
</reference>
<dbReference type="InterPro" id="IPR036770">
    <property type="entry name" value="Ankyrin_rpt-contain_sf"/>
</dbReference>
<dbReference type="Proteomes" id="UP000541154">
    <property type="component" value="Unassembled WGS sequence"/>
</dbReference>
<accession>A0A8H6ECX9</accession>
<keyword evidence="5" id="KW-1185">Reference proteome</keyword>
<protein>
    <submittedName>
        <fullName evidence="4">Ankyrin-2</fullName>
    </submittedName>
</protein>
<comment type="caution">
    <text evidence="4">The sequence shown here is derived from an EMBL/GenBank/DDBJ whole genome shotgun (WGS) entry which is preliminary data.</text>
</comment>
<feature type="repeat" description="ANK" evidence="3">
    <location>
        <begin position="371"/>
        <end position="403"/>
    </location>
</feature>
<evidence type="ECO:0000256" key="1">
    <source>
        <dbReference type="ARBA" id="ARBA00022737"/>
    </source>
</evidence>
<keyword evidence="1" id="KW-0677">Repeat</keyword>
<feature type="repeat" description="ANK" evidence="3">
    <location>
        <begin position="338"/>
        <end position="370"/>
    </location>
</feature>